<dbReference type="Gene3D" id="2.80.10.50">
    <property type="match status" value="1"/>
</dbReference>
<dbReference type="InterPro" id="IPR000772">
    <property type="entry name" value="Ricin_B_lectin"/>
</dbReference>
<dbReference type="SMART" id="SM00458">
    <property type="entry name" value="RICIN"/>
    <property type="match status" value="1"/>
</dbReference>
<sequence>MKKLIIPTLTLGSFILGMGLTLLPSGSPSLIASSWAENSLGNTFQHKQLQNGGGWCADENSGKLTKGGQIVTWTCNGRGKPQQRQLWTHNSTGQIASIDRQCMDVESGQLKAKPGTKVVLWTCNNSAKGAAKDRQLWLIKSSGQVVHRGSGLCLDVARNGAKGGELYLSRCNKKKSQIWSTFLNGLKGKAYCGIKLPHYLAGYWPHYVVRCEGVYGPEESLFSKHLGSDGSWGFPLIHKGKLLQKIIIWSESNATSKLTKISSRHGRLTEASDLKRDQTLVIHYNPLKKGRGLLGIPERFDLMKSGFDKTGYSNQTSSTRRCTPRTGKCVHYPTHYYYSEVVSRKGNDWGW</sequence>
<accession>A0A1S7LJC1</accession>
<dbReference type="PROSITE" id="PS50231">
    <property type="entry name" value="RICIN_B_LECTIN"/>
    <property type="match status" value="1"/>
</dbReference>
<dbReference type="AlphaFoldDB" id="A0A1S7LJC1"/>
<protein>
    <submittedName>
        <fullName evidence="2">Putative CBM13: distantly related to b-1, 4-xylan binding</fullName>
    </submittedName>
</protein>
<gene>
    <name evidence="2" type="ORF">MAGMO_2848</name>
</gene>
<proteinExistence type="predicted"/>
<reference evidence="2" key="1">
    <citation type="submission" date="2015-04" db="EMBL/GenBank/DDBJ databases">
        <authorList>
            <person name="Syromyatnikov M.Y."/>
            <person name="Popov V.N."/>
        </authorList>
    </citation>
    <scope>NUCLEOTIDE SEQUENCE</scope>
    <source>
        <strain evidence="2">MO-1</strain>
    </source>
</reference>
<name>A0A1S7LJC1_MAGMO</name>
<dbReference type="Pfam" id="PF00652">
    <property type="entry name" value="Ricin_B_lectin"/>
    <property type="match status" value="1"/>
</dbReference>
<organism evidence="2">
    <name type="scientific">Magnetococcus massalia (strain MO-1)</name>
    <dbReference type="NCBI Taxonomy" id="451514"/>
    <lineage>
        <taxon>Bacteria</taxon>
        <taxon>Pseudomonadati</taxon>
        <taxon>Pseudomonadota</taxon>
        <taxon>Magnetococcia</taxon>
        <taxon>Magnetococcales</taxon>
        <taxon>Magnetococcaceae</taxon>
        <taxon>Magnetococcus</taxon>
    </lineage>
</organism>
<feature type="domain" description="Ricin B lectin" evidence="1">
    <location>
        <begin position="45"/>
        <end position="182"/>
    </location>
</feature>
<dbReference type="EMBL" id="LO017727">
    <property type="protein sequence ID" value="CRH06995.1"/>
    <property type="molecule type" value="Genomic_DNA"/>
</dbReference>
<dbReference type="InterPro" id="IPR035992">
    <property type="entry name" value="Ricin_B-like_lectins"/>
</dbReference>
<evidence type="ECO:0000259" key="1">
    <source>
        <dbReference type="SMART" id="SM00458"/>
    </source>
</evidence>
<dbReference type="SUPFAM" id="SSF50370">
    <property type="entry name" value="Ricin B-like lectins"/>
    <property type="match status" value="1"/>
</dbReference>
<evidence type="ECO:0000313" key="2">
    <source>
        <dbReference type="EMBL" id="CRH06995.1"/>
    </source>
</evidence>